<gene>
    <name evidence="2" type="ORF">LX32DRAFT_433623</name>
</gene>
<feature type="compositionally biased region" description="Polar residues" evidence="1">
    <location>
        <begin position="63"/>
        <end position="77"/>
    </location>
</feature>
<evidence type="ECO:0000313" key="3">
    <source>
        <dbReference type="Proteomes" id="UP001232148"/>
    </source>
</evidence>
<feature type="region of interest" description="Disordered" evidence="1">
    <location>
        <begin position="41"/>
        <end position="118"/>
    </location>
</feature>
<name>A0AAD9HF87_9PEZI</name>
<dbReference type="AlphaFoldDB" id="A0AAD9HF87"/>
<evidence type="ECO:0000313" key="2">
    <source>
        <dbReference type="EMBL" id="KAK2027663.1"/>
    </source>
</evidence>
<keyword evidence="3" id="KW-1185">Reference proteome</keyword>
<feature type="compositionally biased region" description="Polar residues" evidence="1">
    <location>
        <begin position="46"/>
        <end position="55"/>
    </location>
</feature>
<dbReference type="EMBL" id="MU842891">
    <property type="protein sequence ID" value="KAK2027663.1"/>
    <property type="molecule type" value="Genomic_DNA"/>
</dbReference>
<dbReference type="Proteomes" id="UP001232148">
    <property type="component" value="Unassembled WGS sequence"/>
</dbReference>
<evidence type="ECO:0000256" key="1">
    <source>
        <dbReference type="SAM" id="MobiDB-lite"/>
    </source>
</evidence>
<protein>
    <submittedName>
        <fullName evidence="2">Uncharacterized protein</fullName>
    </submittedName>
</protein>
<accession>A0AAD9HF87</accession>
<sequence>MLRHAGEISEMPATNCNPPGCITCRRRMLHDASLITASEPHRQPVPTCQQSIRRSSQTRHSNRNNVGTRVGNTSAMNVRNDCTARLVDPSLQRNSHQTQSLTLDAGNPSQHTRIDRFGWPPRSRSLSLNATLWPHL</sequence>
<proteinExistence type="predicted"/>
<feature type="compositionally biased region" description="Polar residues" evidence="1">
    <location>
        <begin position="91"/>
        <end position="111"/>
    </location>
</feature>
<reference evidence="2" key="1">
    <citation type="submission" date="2021-06" db="EMBL/GenBank/DDBJ databases">
        <title>Comparative genomics, transcriptomics and evolutionary studies reveal genomic signatures of adaptation to plant cell wall in hemibiotrophic fungi.</title>
        <authorList>
            <consortium name="DOE Joint Genome Institute"/>
            <person name="Baroncelli R."/>
            <person name="Diaz J.F."/>
            <person name="Benocci T."/>
            <person name="Peng M."/>
            <person name="Battaglia E."/>
            <person name="Haridas S."/>
            <person name="Andreopoulos W."/>
            <person name="Labutti K."/>
            <person name="Pangilinan J."/>
            <person name="Floch G.L."/>
            <person name="Makela M.R."/>
            <person name="Henrissat B."/>
            <person name="Grigoriev I.V."/>
            <person name="Crouch J.A."/>
            <person name="De Vries R.P."/>
            <person name="Sukno S.A."/>
            <person name="Thon M.R."/>
        </authorList>
    </citation>
    <scope>NUCLEOTIDE SEQUENCE</scope>
    <source>
        <strain evidence="2">MAFF235873</strain>
    </source>
</reference>
<organism evidence="2 3">
    <name type="scientific">Colletotrichum zoysiae</name>
    <dbReference type="NCBI Taxonomy" id="1216348"/>
    <lineage>
        <taxon>Eukaryota</taxon>
        <taxon>Fungi</taxon>
        <taxon>Dikarya</taxon>
        <taxon>Ascomycota</taxon>
        <taxon>Pezizomycotina</taxon>
        <taxon>Sordariomycetes</taxon>
        <taxon>Hypocreomycetidae</taxon>
        <taxon>Glomerellales</taxon>
        <taxon>Glomerellaceae</taxon>
        <taxon>Colletotrichum</taxon>
        <taxon>Colletotrichum graminicola species complex</taxon>
    </lineage>
</organism>
<comment type="caution">
    <text evidence="2">The sequence shown here is derived from an EMBL/GenBank/DDBJ whole genome shotgun (WGS) entry which is preliminary data.</text>
</comment>